<reference evidence="2 3" key="2">
    <citation type="journal article" date="2016" name="Int. J. Syst. Evol. Microbiol.">
        <title>Flavisolibacter tropicus sp. nov., isolated from tropical soil.</title>
        <authorList>
            <person name="Lee J.J."/>
            <person name="Kang M.S."/>
            <person name="Kim G.S."/>
            <person name="Lee C.S."/>
            <person name="Lim S."/>
            <person name="Lee J."/>
            <person name="Roh S.H."/>
            <person name="Kang H."/>
            <person name="Ha J.M."/>
            <person name="Bae S."/>
            <person name="Jung H.Y."/>
            <person name="Kim M.K."/>
        </authorList>
    </citation>
    <scope>NUCLEOTIDE SEQUENCE [LARGE SCALE GENOMIC DNA]</scope>
    <source>
        <strain evidence="2 3">LCS9</strain>
    </source>
</reference>
<feature type="domain" description="ATP-grasp" evidence="1">
    <location>
        <begin position="81"/>
        <end position="227"/>
    </location>
</feature>
<dbReference type="RefSeq" id="WP_066407229.1">
    <property type="nucleotide sequence ID" value="NZ_CP011390.1"/>
</dbReference>
<evidence type="ECO:0000259" key="1">
    <source>
        <dbReference type="Pfam" id="PF18299"/>
    </source>
</evidence>
<keyword evidence="3" id="KW-1185">Reference proteome</keyword>
<dbReference type="PATRIC" id="fig|1492898.3.peg.4511"/>
<evidence type="ECO:0000313" key="3">
    <source>
        <dbReference type="Proteomes" id="UP000077177"/>
    </source>
</evidence>
<protein>
    <recommendedName>
        <fullName evidence="1">ATP-grasp domain-containing protein</fullName>
    </recommendedName>
</protein>
<evidence type="ECO:0000313" key="2">
    <source>
        <dbReference type="EMBL" id="ANE52548.1"/>
    </source>
</evidence>
<dbReference type="Pfam" id="PF18299">
    <property type="entry name" value="R2K_2"/>
    <property type="match status" value="1"/>
</dbReference>
<dbReference type="KEGG" id="fla:SY85_20770"/>
<accession>A0A172U027</accession>
<dbReference type="OrthoDB" id="482201at2"/>
<name>A0A172U027_9BACT</name>
<dbReference type="InterPro" id="IPR041261">
    <property type="entry name" value="R2K_2"/>
</dbReference>
<reference evidence="3" key="1">
    <citation type="submission" date="2015-01" db="EMBL/GenBank/DDBJ databases">
        <title>Flavisolibacter sp./LCS9/ whole genome sequencing.</title>
        <authorList>
            <person name="Kim M.K."/>
            <person name="Srinivasan S."/>
            <person name="Lee J.-J."/>
        </authorList>
    </citation>
    <scope>NUCLEOTIDE SEQUENCE [LARGE SCALE GENOMIC DNA]</scope>
    <source>
        <strain evidence="3">LCS9</strain>
    </source>
</reference>
<sequence length="244" mass="27827">MRVYIQKGSDNECSNINSFIALDGFRHLGWEICPFKDARLLTDSQPEDVVVGGIGDIKSAFENLNIPFPDPLDYPEELHPFLGRKVWKSTVHAIVRNTNQRNVFIKPARSLKTFPGVLLKEERDLIGCYNPLEDIEIWCSEPVSFLSEWRCYVRYGKIIDVRPYRGDWRLHYDPTIIQEALKSYTSAPNGYAMDFGVTDKGETLLVEANDGYALGSYGLFSLDYAKLLSARWAELTGSTDYCDF</sequence>
<dbReference type="STRING" id="1492898.SY85_20770"/>
<gene>
    <name evidence="2" type="ORF">SY85_20770</name>
</gene>
<dbReference type="EMBL" id="CP011390">
    <property type="protein sequence ID" value="ANE52548.1"/>
    <property type="molecule type" value="Genomic_DNA"/>
</dbReference>
<organism evidence="2 3">
    <name type="scientific">Flavisolibacter tropicus</name>
    <dbReference type="NCBI Taxonomy" id="1492898"/>
    <lineage>
        <taxon>Bacteria</taxon>
        <taxon>Pseudomonadati</taxon>
        <taxon>Bacteroidota</taxon>
        <taxon>Chitinophagia</taxon>
        <taxon>Chitinophagales</taxon>
        <taxon>Chitinophagaceae</taxon>
        <taxon>Flavisolibacter</taxon>
    </lineage>
</organism>
<proteinExistence type="predicted"/>
<dbReference type="AlphaFoldDB" id="A0A172U027"/>
<dbReference type="Proteomes" id="UP000077177">
    <property type="component" value="Chromosome"/>
</dbReference>